<feature type="domain" description="Protein kinase" evidence="7">
    <location>
        <begin position="1"/>
        <end position="224"/>
    </location>
</feature>
<dbReference type="Pfam" id="PF00069">
    <property type="entry name" value="Pkinase"/>
    <property type="match status" value="1"/>
</dbReference>
<name>A0ABN9WJ01_9DINO</name>
<dbReference type="PROSITE" id="PS00108">
    <property type="entry name" value="PROTEIN_KINASE_ST"/>
    <property type="match status" value="1"/>
</dbReference>
<dbReference type="InterPro" id="IPR011009">
    <property type="entry name" value="Kinase-like_dom_sf"/>
</dbReference>
<evidence type="ECO:0000256" key="3">
    <source>
        <dbReference type="ARBA" id="ARBA00022741"/>
    </source>
</evidence>
<dbReference type="PROSITE" id="PS50011">
    <property type="entry name" value="PROTEIN_KINASE_DOM"/>
    <property type="match status" value="1"/>
</dbReference>
<dbReference type="SUPFAM" id="SSF56112">
    <property type="entry name" value="Protein kinase-like (PK-like)"/>
    <property type="match status" value="1"/>
</dbReference>
<evidence type="ECO:0008006" key="11">
    <source>
        <dbReference type="Google" id="ProtNLM"/>
    </source>
</evidence>
<keyword evidence="5" id="KW-0067">ATP-binding</keyword>
<gene>
    <name evidence="9" type="ORF">PCOR1329_LOCUS67827</name>
</gene>
<keyword evidence="2" id="KW-0808">Transferase</keyword>
<dbReference type="Gene3D" id="1.10.510.10">
    <property type="entry name" value="Transferase(Phosphotransferase) domain 1"/>
    <property type="match status" value="1"/>
</dbReference>
<evidence type="ECO:0000259" key="7">
    <source>
        <dbReference type="PROSITE" id="PS50011"/>
    </source>
</evidence>
<feature type="region of interest" description="Disordered" evidence="6">
    <location>
        <begin position="242"/>
        <end position="282"/>
    </location>
</feature>
<keyword evidence="4" id="KW-0418">Kinase</keyword>
<evidence type="ECO:0000256" key="2">
    <source>
        <dbReference type="ARBA" id="ARBA00022679"/>
    </source>
</evidence>
<reference evidence="9" key="1">
    <citation type="submission" date="2023-10" db="EMBL/GenBank/DDBJ databases">
        <authorList>
            <person name="Chen Y."/>
            <person name="Shah S."/>
            <person name="Dougan E. K."/>
            <person name="Thang M."/>
            <person name="Chan C."/>
        </authorList>
    </citation>
    <scope>NUCLEOTIDE SEQUENCE [LARGE SCALE GENOMIC DNA]</scope>
</reference>
<feature type="domain" description="AGC-kinase C-terminal" evidence="8">
    <location>
        <begin position="225"/>
        <end position="282"/>
    </location>
</feature>
<keyword evidence="10" id="KW-1185">Reference proteome</keyword>
<organism evidence="9 10">
    <name type="scientific">Prorocentrum cordatum</name>
    <dbReference type="NCBI Taxonomy" id="2364126"/>
    <lineage>
        <taxon>Eukaryota</taxon>
        <taxon>Sar</taxon>
        <taxon>Alveolata</taxon>
        <taxon>Dinophyceae</taxon>
        <taxon>Prorocentrales</taxon>
        <taxon>Prorocentraceae</taxon>
        <taxon>Prorocentrum</taxon>
    </lineage>
</organism>
<dbReference type="EMBL" id="CAUYUJ010018812">
    <property type="protein sequence ID" value="CAK0886496.1"/>
    <property type="molecule type" value="Genomic_DNA"/>
</dbReference>
<accession>A0ABN9WJ01</accession>
<protein>
    <recommendedName>
        <fullName evidence="11">cGMP-dependent protein kinase</fullName>
    </recommendedName>
</protein>
<sequence length="282" mass="31689">MKKAEVIRRKQVAHVMQEVQLLRQVDHPFIVKHLCSFQDKAHLCIVMEYLNGGELFRLIRKSHRLSPVVARFFSGEVVLALGHLHSMDIVYRDLKPENTLIDCEGHLKITDLGFAKVVPTRTWTVCGTPEYVAPEIISTKGHSKPVDWWALGILVFEMLAGHSPFVAKSSQEIHAKVLGQDPVFPKHIKEAAASFIGELLVKDKARRLGSGAGGVQDVKDHSWFESVDWDLMARKMYSPPIAPQVRPADDTSLFDGYPEEPIDIGATSNLSPEDEQRQFEGF</sequence>
<dbReference type="Proteomes" id="UP001189429">
    <property type="component" value="Unassembled WGS sequence"/>
</dbReference>
<keyword evidence="3" id="KW-0547">Nucleotide-binding</keyword>
<proteinExistence type="predicted"/>
<dbReference type="PROSITE" id="PS51285">
    <property type="entry name" value="AGC_KINASE_CTER"/>
    <property type="match status" value="1"/>
</dbReference>
<dbReference type="InterPro" id="IPR000961">
    <property type="entry name" value="AGC-kinase_C"/>
</dbReference>
<evidence type="ECO:0000313" key="10">
    <source>
        <dbReference type="Proteomes" id="UP001189429"/>
    </source>
</evidence>
<keyword evidence="1" id="KW-0723">Serine/threonine-protein kinase</keyword>
<evidence type="ECO:0000256" key="5">
    <source>
        <dbReference type="ARBA" id="ARBA00022840"/>
    </source>
</evidence>
<comment type="caution">
    <text evidence="9">The sequence shown here is derived from an EMBL/GenBank/DDBJ whole genome shotgun (WGS) entry which is preliminary data.</text>
</comment>
<evidence type="ECO:0000313" key="9">
    <source>
        <dbReference type="EMBL" id="CAK0886496.1"/>
    </source>
</evidence>
<evidence type="ECO:0000256" key="6">
    <source>
        <dbReference type="SAM" id="MobiDB-lite"/>
    </source>
</evidence>
<evidence type="ECO:0000256" key="1">
    <source>
        <dbReference type="ARBA" id="ARBA00022527"/>
    </source>
</evidence>
<dbReference type="SMART" id="SM00220">
    <property type="entry name" value="S_TKc"/>
    <property type="match status" value="1"/>
</dbReference>
<evidence type="ECO:0000259" key="8">
    <source>
        <dbReference type="PROSITE" id="PS51285"/>
    </source>
</evidence>
<dbReference type="PANTHER" id="PTHR24353:SF37">
    <property type="entry name" value="CAMP-DEPENDENT PROTEIN KINASE CATALYTIC SUBUNIT PRKX"/>
    <property type="match status" value="1"/>
</dbReference>
<evidence type="ECO:0000256" key="4">
    <source>
        <dbReference type="ARBA" id="ARBA00022777"/>
    </source>
</evidence>
<dbReference type="InterPro" id="IPR008271">
    <property type="entry name" value="Ser/Thr_kinase_AS"/>
</dbReference>
<dbReference type="PANTHER" id="PTHR24353">
    <property type="entry name" value="CYCLIC NUCLEOTIDE-DEPENDENT PROTEIN KINASE"/>
    <property type="match status" value="1"/>
</dbReference>
<dbReference type="InterPro" id="IPR000719">
    <property type="entry name" value="Prot_kinase_dom"/>
</dbReference>
<dbReference type="Gene3D" id="3.30.200.20">
    <property type="entry name" value="Phosphorylase Kinase, domain 1"/>
    <property type="match status" value="1"/>
</dbReference>